<feature type="transmembrane region" description="Helical" evidence="2">
    <location>
        <begin position="21"/>
        <end position="41"/>
    </location>
</feature>
<organism evidence="3 4">
    <name type="scientific">Agaricus bisporus var. burnettii</name>
    <dbReference type="NCBI Taxonomy" id="192524"/>
    <lineage>
        <taxon>Eukaryota</taxon>
        <taxon>Fungi</taxon>
        <taxon>Dikarya</taxon>
        <taxon>Basidiomycota</taxon>
        <taxon>Agaricomycotina</taxon>
        <taxon>Agaricomycetes</taxon>
        <taxon>Agaricomycetidae</taxon>
        <taxon>Agaricales</taxon>
        <taxon>Agaricineae</taxon>
        <taxon>Agaricaceae</taxon>
        <taxon>Agaricus</taxon>
    </lineage>
</organism>
<feature type="transmembrane region" description="Helical" evidence="2">
    <location>
        <begin position="159"/>
        <end position="180"/>
    </location>
</feature>
<comment type="caution">
    <text evidence="3">The sequence shown here is derived from an EMBL/GenBank/DDBJ whole genome shotgun (WGS) entry which is preliminary data.</text>
</comment>
<evidence type="ECO:0000313" key="3">
    <source>
        <dbReference type="EMBL" id="KAF7760975.1"/>
    </source>
</evidence>
<keyword evidence="2" id="KW-0812">Transmembrane</keyword>
<dbReference type="AlphaFoldDB" id="A0A8H7EWX3"/>
<feature type="transmembrane region" description="Helical" evidence="2">
    <location>
        <begin position="111"/>
        <end position="138"/>
    </location>
</feature>
<reference evidence="3 4" key="1">
    <citation type="journal article" name="Sci. Rep.">
        <title>Telomere-to-telomere assembled and centromere annotated genomes of the two main subspecies of the button mushroom Agaricus bisporus reveal especially polymorphic chromosome ends.</title>
        <authorList>
            <person name="Sonnenberg A.S.M."/>
            <person name="Sedaghat-Telgerd N."/>
            <person name="Lavrijssen B."/>
            <person name="Ohm R.A."/>
            <person name="Hendrickx P.M."/>
            <person name="Scholtmeijer K."/>
            <person name="Baars J.J.P."/>
            <person name="van Peer A."/>
        </authorList>
    </citation>
    <scope>NUCLEOTIDE SEQUENCE [LARGE SCALE GENOMIC DNA]</scope>
    <source>
        <strain evidence="3 4">H119_p4</strain>
    </source>
</reference>
<feature type="region of interest" description="Disordered" evidence="1">
    <location>
        <begin position="315"/>
        <end position="336"/>
    </location>
</feature>
<sequence length="347" mass="38434">MGANPSPLQGPLLLPLTQLELVSSTTAAGTLYGIAFSLYCLYLHASIPRLRDHDRRRQTQFMITISTIIMLCGLYYLISDAWVIQDAYIKHANFPGGPLAYENSTFLSQPAIAVGLVCVAVVDISTGAIQIWRLWVVWSGNRHASHSLADESRVQTQCFASLALQINTIFLSLTLTKAGYISRNVKTETAELALQAIITILPTILIAGYLIFESQRQRKLIGKSQLSTPYMTVVTILIESYAVESTWTIVLLILINLGQPMDIFFAETQTYIEIIAYLLVLYRVANGRAYESQRARQSQSRSGDISSLHWNHTTTHSGITSMTSDTNTHPAENKPEPEILLVQGSLA</sequence>
<feature type="compositionally biased region" description="Polar residues" evidence="1">
    <location>
        <begin position="315"/>
        <end position="330"/>
    </location>
</feature>
<feature type="transmembrane region" description="Helical" evidence="2">
    <location>
        <begin position="61"/>
        <end position="78"/>
    </location>
</feature>
<proteinExistence type="predicted"/>
<keyword evidence="2" id="KW-1133">Transmembrane helix</keyword>
<protein>
    <submittedName>
        <fullName evidence="3">Uncharacterized protein</fullName>
    </submittedName>
</protein>
<name>A0A8H7EWX3_AGABI</name>
<evidence type="ECO:0000313" key="4">
    <source>
        <dbReference type="Proteomes" id="UP000629468"/>
    </source>
</evidence>
<dbReference type="Proteomes" id="UP000629468">
    <property type="component" value="Unassembled WGS sequence"/>
</dbReference>
<dbReference type="EMBL" id="JABXXO010000014">
    <property type="protein sequence ID" value="KAF7760975.1"/>
    <property type="molecule type" value="Genomic_DNA"/>
</dbReference>
<keyword evidence="2" id="KW-0472">Membrane</keyword>
<evidence type="ECO:0000256" key="2">
    <source>
        <dbReference type="SAM" id="Phobius"/>
    </source>
</evidence>
<evidence type="ECO:0000256" key="1">
    <source>
        <dbReference type="SAM" id="MobiDB-lite"/>
    </source>
</evidence>
<feature type="transmembrane region" description="Helical" evidence="2">
    <location>
        <begin position="263"/>
        <end position="284"/>
    </location>
</feature>
<gene>
    <name evidence="3" type="ORF">Agabi119p4_10384</name>
</gene>
<feature type="transmembrane region" description="Helical" evidence="2">
    <location>
        <begin position="233"/>
        <end position="257"/>
    </location>
</feature>
<feature type="transmembrane region" description="Helical" evidence="2">
    <location>
        <begin position="192"/>
        <end position="212"/>
    </location>
</feature>
<accession>A0A8H7EWX3</accession>